<evidence type="ECO:0000313" key="2">
    <source>
        <dbReference type="EMBL" id="OHT97864.1"/>
    </source>
</evidence>
<organism evidence="2 3">
    <name type="scientific">Mycobacterium syngnathidarum</name>
    <dbReference type="NCBI Taxonomy" id="1908205"/>
    <lineage>
        <taxon>Bacteria</taxon>
        <taxon>Bacillati</taxon>
        <taxon>Actinomycetota</taxon>
        <taxon>Actinomycetes</taxon>
        <taxon>Mycobacteriales</taxon>
        <taxon>Mycobacteriaceae</taxon>
        <taxon>Mycobacterium</taxon>
    </lineage>
</organism>
<accession>A0A1S1K2E2</accession>
<comment type="caution">
    <text evidence="2">The sequence shown here is derived from an EMBL/GenBank/DDBJ whole genome shotgun (WGS) entry which is preliminary data.</text>
</comment>
<sequence>MMFTEVFVPKGSHTREDLDRLACGLTAHGLYDDPESFGDPVAERADPGVLDFLESITHVVVHEVDTWVAGGSPLKPTDPPRYVARVYVPGPWRKALSEYLITHITRVFADIAPAPDRLYQQAHAEVHVLGVPEGGYGAFGRVVGDSALNDMINDAVRGTAEVPDGMAVDPMCGALVRLDDPASVTADIDGTEHTFCCPGCRRAFLDRQGRQAART</sequence>
<dbReference type="EMBL" id="MLHV01000012">
    <property type="protein sequence ID" value="OHT97864.1"/>
    <property type="molecule type" value="Genomic_DNA"/>
</dbReference>
<accession>A0A1Q9WAK1</accession>
<feature type="domain" description="TRASH" evidence="1">
    <location>
        <begin position="169"/>
        <end position="208"/>
    </location>
</feature>
<reference evidence="2 3" key="1">
    <citation type="submission" date="2016-10" db="EMBL/GenBank/DDBJ databases">
        <title>Evaluation of Human, Animal and Environmental Mycobacterium chelonae Isolates by Core Genome Phylogenomic Analysis, Targeted Gene Comparison, and Anti-microbial Susceptibility Patterns: A Tale of Mistaken Identities.</title>
        <authorList>
            <person name="Fogelson S.B."/>
            <person name="Camus A.C."/>
            <person name="Lorenz W."/>
            <person name="Vasireddy R."/>
            <person name="Vasireddy S."/>
            <person name="Smith T."/>
            <person name="Brown-Elliott B.A."/>
            <person name="Wallace R.J.Jr."/>
            <person name="Hasan N.A."/>
            <person name="Reischl U."/>
            <person name="Sanchez S."/>
        </authorList>
    </citation>
    <scope>NUCLEOTIDE SEQUENCE [LARGE SCALE GENOMIC DNA]</scope>
    <source>
        <strain evidence="2 3">24999</strain>
    </source>
</reference>
<dbReference type="STRING" id="1908205.BKG60_14305"/>
<proteinExistence type="predicted"/>
<dbReference type="AlphaFoldDB" id="A0A1S1K2E2"/>
<keyword evidence="3" id="KW-1185">Reference proteome</keyword>
<dbReference type="SMART" id="SM00746">
    <property type="entry name" value="TRASH"/>
    <property type="match status" value="1"/>
</dbReference>
<name>A0A1S1K2E2_9MYCO</name>
<dbReference type="Proteomes" id="UP000179636">
    <property type="component" value="Unassembled WGS sequence"/>
</dbReference>
<evidence type="ECO:0000259" key="1">
    <source>
        <dbReference type="SMART" id="SM00746"/>
    </source>
</evidence>
<dbReference type="InterPro" id="IPR011017">
    <property type="entry name" value="TRASH_dom"/>
</dbReference>
<dbReference type="RefSeq" id="WP_070945375.1">
    <property type="nucleotide sequence ID" value="NZ_MLCL01000054.1"/>
</dbReference>
<protein>
    <recommendedName>
        <fullName evidence="1">TRASH domain-containing protein</fullName>
    </recommendedName>
</protein>
<evidence type="ECO:0000313" key="3">
    <source>
        <dbReference type="Proteomes" id="UP000179636"/>
    </source>
</evidence>
<dbReference type="OrthoDB" id="5242066at2"/>
<gene>
    <name evidence="2" type="ORF">BKG61_15125</name>
</gene>